<keyword evidence="1" id="KW-1133">Transmembrane helix</keyword>
<evidence type="ECO:0008006" key="3">
    <source>
        <dbReference type="Google" id="ProtNLM"/>
    </source>
</evidence>
<feature type="transmembrane region" description="Helical" evidence="1">
    <location>
        <begin position="273"/>
        <end position="294"/>
    </location>
</feature>
<proteinExistence type="predicted"/>
<feature type="transmembrane region" description="Helical" evidence="1">
    <location>
        <begin position="356"/>
        <end position="382"/>
    </location>
</feature>
<feature type="transmembrane region" description="Helical" evidence="1">
    <location>
        <begin position="39"/>
        <end position="58"/>
    </location>
</feature>
<gene>
    <name evidence="2" type="ORF">MNBD_BACTEROID07-607</name>
</gene>
<protein>
    <recommendedName>
        <fullName evidence="3">DUF819 domain-containing protein</fullName>
    </recommendedName>
</protein>
<name>A0A3B0UDR2_9ZZZZ</name>
<keyword evidence="1" id="KW-0472">Membrane</keyword>
<evidence type="ECO:0000256" key="1">
    <source>
        <dbReference type="SAM" id="Phobius"/>
    </source>
</evidence>
<dbReference type="Pfam" id="PF05684">
    <property type="entry name" value="DUF819"/>
    <property type="match status" value="1"/>
</dbReference>
<keyword evidence="1" id="KW-0812">Transmembrane</keyword>
<dbReference type="PANTHER" id="PTHR34289">
    <property type="entry name" value="PROTEIN, PUTATIVE (DUF819)-RELATED"/>
    <property type="match status" value="1"/>
</dbReference>
<feature type="transmembrane region" description="Helical" evidence="1">
    <location>
        <begin position="241"/>
        <end position="261"/>
    </location>
</feature>
<feature type="transmembrane region" description="Helical" evidence="1">
    <location>
        <begin position="300"/>
        <end position="320"/>
    </location>
</feature>
<dbReference type="InterPro" id="IPR008537">
    <property type="entry name" value="DUF819"/>
</dbReference>
<feature type="transmembrane region" description="Helical" evidence="1">
    <location>
        <begin position="64"/>
        <end position="82"/>
    </location>
</feature>
<feature type="transmembrane region" description="Helical" evidence="1">
    <location>
        <begin position="166"/>
        <end position="184"/>
    </location>
</feature>
<feature type="transmembrane region" description="Helical" evidence="1">
    <location>
        <begin position="13"/>
        <end position="32"/>
    </location>
</feature>
<feature type="transmembrane region" description="Helical" evidence="1">
    <location>
        <begin position="94"/>
        <end position="115"/>
    </location>
</feature>
<dbReference type="AlphaFoldDB" id="A0A3B0UDR2"/>
<evidence type="ECO:0000313" key="2">
    <source>
        <dbReference type="EMBL" id="VAW28658.1"/>
    </source>
</evidence>
<organism evidence="2">
    <name type="scientific">hydrothermal vent metagenome</name>
    <dbReference type="NCBI Taxonomy" id="652676"/>
    <lineage>
        <taxon>unclassified sequences</taxon>
        <taxon>metagenomes</taxon>
        <taxon>ecological metagenomes</taxon>
    </lineage>
</organism>
<accession>A0A3B0UDR2</accession>
<sequence length="383" mass="41372">MFQHAIIGPDQSWMLWAILILSATFGIWAELFTKWGNKISAVVITILSTFLLSNLYIIPTQSPTYDIVWSYLVPLAVPLLLFKANIRRIIKEAGPTLIAFGIGAVGTIVGTIIAFKTIPLGEEGWKLAGIFCSTYIGGSMNYVATSQALHLHSGDMLTAGVAADNLVMTLYFLILFALPGVGFLKKHFKNVHQQNAENMQETDAFEENSNENPNLLDMGKALSIGLLAAAISFYLQHLIGIQGSAILIITLLVVAVATLFPKQMNAIRGADQIGTFLMQIFFAAIGASANILVVMKVGPILFLFAGLILLVHLIFILIFGRLFNLDLAEIVIASNANMGGPTTAAAMAVGRRWKSLVIPAILCGTLGYAIATFIGVGMAYWLH</sequence>
<dbReference type="EMBL" id="UOET01000270">
    <property type="protein sequence ID" value="VAW28658.1"/>
    <property type="molecule type" value="Genomic_DNA"/>
</dbReference>
<dbReference type="PANTHER" id="PTHR34289:SF8">
    <property type="entry name" value="DUF819 DOMAIN-CONTAINING PROTEIN"/>
    <property type="match status" value="1"/>
</dbReference>
<reference evidence="2" key="1">
    <citation type="submission" date="2018-06" db="EMBL/GenBank/DDBJ databases">
        <authorList>
            <person name="Zhirakovskaya E."/>
        </authorList>
    </citation>
    <scope>NUCLEOTIDE SEQUENCE</scope>
</reference>